<dbReference type="EMBL" id="CADCVU010000155">
    <property type="protein sequence ID" value="CAA9509774.1"/>
    <property type="molecule type" value="Genomic_DNA"/>
</dbReference>
<feature type="region of interest" description="Disordered" evidence="1">
    <location>
        <begin position="1"/>
        <end position="58"/>
    </location>
</feature>
<name>A0A6J4SZU4_9ACTN</name>
<feature type="non-terminal residue" evidence="2">
    <location>
        <position position="58"/>
    </location>
</feature>
<accession>A0A6J4SZU4</accession>
<protein>
    <submittedName>
        <fullName evidence="2">Uncharacterized protein</fullName>
    </submittedName>
</protein>
<organism evidence="2">
    <name type="scientific">uncultured Solirubrobacterales bacterium</name>
    <dbReference type="NCBI Taxonomy" id="768556"/>
    <lineage>
        <taxon>Bacteria</taxon>
        <taxon>Bacillati</taxon>
        <taxon>Actinomycetota</taxon>
        <taxon>Thermoleophilia</taxon>
        <taxon>Solirubrobacterales</taxon>
        <taxon>environmental samples</taxon>
    </lineage>
</organism>
<reference evidence="2" key="1">
    <citation type="submission" date="2020-02" db="EMBL/GenBank/DDBJ databases">
        <authorList>
            <person name="Meier V. D."/>
        </authorList>
    </citation>
    <scope>NUCLEOTIDE SEQUENCE</scope>
    <source>
        <strain evidence="2">AVDCRST_MAG45</strain>
    </source>
</reference>
<evidence type="ECO:0000256" key="1">
    <source>
        <dbReference type="SAM" id="MobiDB-lite"/>
    </source>
</evidence>
<dbReference type="AlphaFoldDB" id="A0A6J4SZU4"/>
<evidence type="ECO:0000313" key="2">
    <source>
        <dbReference type="EMBL" id="CAA9509774.1"/>
    </source>
</evidence>
<feature type="compositionally biased region" description="Low complexity" evidence="1">
    <location>
        <begin position="34"/>
        <end position="58"/>
    </location>
</feature>
<gene>
    <name evidence="2" type="ORF">AVDCRST_MAG45-1835</name>
</gene>
<feature type="compositionally biased region" description="Low complexity" evidence="1">
    <location>
        <begin position="11"/>
        <end position="27"/>
    </location>
</feature>
<sequence length="58" mass="6198">CSTRSLRPVKPWSSQSAGGPWPGSSPQSPRPRWPRASPSSSTTTSSWLRSTRTGTQAA</sequence>
<proteinExistence type="predicted"/>
<feature type="non-terminal residue" evidence="2">
    <location>
        <position position="1"/>
    </location>
</feature>